<dbReference type="RefSeq" id="XP_007835102.1">
    <property type="nucleotide sequence ID" value="XM_007836911.1"/>
</dbReference>
<dbReference type="Pfam" id="PF10159">
    <property type="entry name" value="MMtag"/>
    <property type="match status" value="1"/>
</dbReference>
<dbReference type="AlphaFoldDB" id="W3X6K2"/>
<sequence length="262" mass="28955">MDLVSSIRKSGSRGGVNFSWDEVANSAHRENYLGHSLKAPVGRWQQGRDLEWYAKNKDADAGPSDETPEERAARERREEIKRVKEAEEDALARALGLPVKQRDQTGANAIEIGKSRIGPQEAPSSDTKQQEAPERKRHRRHDDSERRHRRREEEKTRVAERGTIVARQVEELPAKTVALIDDNTGGTTMTADGRTTDGGKHTAEIAATRSRIIALEGNALGAQGQRALISRNGADHTRGIDDGAVALTIESVEEVPHHDFVL</sequence>
<accession>W3X6K2</accession>
<dbReference type="PANTHER" id="PTHR14580:SF0">
    <property type="entry name" value="MULTIPLE MYELOMA TUMOR-ASSOCIATED PROTEIN 2"/>
    <property type="match status" value="1"/>
</dbReference>
<dbReference type="eggNOG" id="KOG4520">
    <property type="taxonomic scope" value="Eukaryota"/>
</dbReference>
<dbReference type="OrthoDB" id="5390672at2759"/>
<dbReference type="EMBL" id="KI912113">
    <property type="protein sequence ID" value="ETS80801.1"/>
    <property type="molecule type" value="Genomic_DNA"/>
</dbReference>
<evidence type="ECO:0000259" key="2">
    <source>
        <dbReference type="Pfam" id="PF10159"/>
    </source>
</evidence>
<name>W3X6K2_PESFW</name>
<organism evidence="3 4">
    <name type="scientific">Pestalotiopsis fici (strain W106-1 / CGMCC3.15140)</name>
    <dbReference type="NCBI Taxonomy" id="1229662"/>
    <lineage>
        <taxon>Eukaryota</taxon>
        <taxon>Fungi</taxon>
        <taxon>Dikarya</taxon>
        <taxon>Ascomycota</taxon>
        <taxon>Pezizomycotina</taxon>
        <taxon>Sordariomycetes</taxon>
        <taxon>Xylariomycetidae</taxon>
        <taxon>Amphisphaeriales</taxon>
        <taxon>Sporocadaceae</taxon>
        <taxon>Pestalotiopsis</taxon>
    </lineage>
</organism>
<keyword evidence="4" id="KW-1185">Reference proteome</keyword>
<evidence type="ECO:0000313" key="4">
    <source>
        <dbReference type="Proteomes" id="UP000030651"/>
    </source>
</evidence>
<dbReference type="PANTHER" id="PTHR14580">
    <property type="entry name" value="MULTIPLE MYELOMA TUMOR-ASSOCIATED PROTEIN 2 FAMILY MEMBER"/>
    <property type="match status" value="1"/>
</dbReference>
<feature type="compositionally biased region" description="Basic and acidic residues" evidence="1">
    <location>
        <begin position="141"/>
        <end position="159"/>
    </location>
</feature>
<dbReference type="InterPro" id="IPR039207">
    <property type="entry name" value="MMTAG2-like"/>
</dbReference>
<feature type="domain" description="Multiple myeloma tumor-associated protein 2-like N-terminal" evidence="2">
    <location>
        <begin position="11"/>
        <end position="96"/>
    </location>
</feature>
<dbReference type="Proteomes" id="UP000030651">
    <property type="component" value="Unassembled WGS sequence"/>
</dbReference>
<dbReference type="InParanoid" id="W3X6K2"/>
<dbReference type="KEGG" id="pfy:PFICI_08330"/>
<reference evidence="4" key="1">
    <citation type="journal article" date="2015" name="BMC Genomics">
        <title>Genomic and transcriptomic analysis of the endophytic fungus Pestalotiopsis fici reveals its lifestyle and high potential for synthesis of natural products.</title>
        <authorList>
            <person name="Wang X."/>
            <person name="Zhang X."/>
            <person name="Liu L."/>
            <person name="Xiang M."/>
            <person name="Wang W."/>
            <person name="Sun X."/>
            <person name="Che Y."/>
            <person name="Guo L."/>
            <person name="Liu G."/>
            <person name="Guo L."/>
            <person name="Wang C."/>
            <person name="Yin W.B."/>
            <person name="Stadler M."/>
            <person name="Zhang X."/>
            <person name="Liu X."/>
        </authorList>
    </citation>
    <scope>NUCLEOTIDE SEQUENCE [LARGE SCALE GENOMIC DNA]</scope>
    <source>
        <strain evidence="4">W106-1 / CGMCC3.15140</strain>
    </source>
</reference>
<dbReference type="GeneID" id="19273343"/>
<proteinExistence type="predicted"/>
<evidence type="ECO:0000256" key="1">
    <source>
        <dbReference type="SAM" id="MobiDB-lite"/>
    </source>
</evidence>
<feature type="region of interest" description="Disordered" evidence="1">
    <location>
        <begin position="54"/>
        <end position="83"/>
    </location>
</feature>
<dbReference type="STRING" id="1229662.W3X6K2"/>
<gene>
    <name evidence="3" type="ORF">PFICI_08330</name>
</gene>
<dbReference type="InterPro" id="IPR019315">
    <property type="entry name" value="MMTA2_N"/>
</dbReference>
<feature type="region of interest" description="Disordered" evidence="1">
    <location>
        <begin position="112"/>
        <end position="159"/>
    </location>
</feature>
<feature type="compositionally biased region" description="Basic and acidic residues" evidence="1">
    <location>
        <begin position="69"/>
        <end position="83"/>
    </location>
</feature>
<protein>
    <recommendedName>
        <fullName evidence="2">Multiple myeloma tumor-associated protein 2-like N-terminal domain-containing protein</fullName>
    </recommendedName>
</protein>
<evidence type="ECO:0000313" key="3">
    <source>
        <dbReference type="EMBL" id="ETS80801.1"/>
    </source>
</evidence>
<dbReference type="HOGENOM" id="CLU_061193_3_2_1"/>